<evidence type="ECO:0000313" key="2">
    <source>
        <dbReference type="EMBL" id="KAK4712925.1"/>
    </source>
</evidence>
<feature type="region of interest" description="Disordered" evidence="1">
    <location>
        <begin position="76"/>
        <end position="99"/>
    </location>
</feature>
<gene>
    <name evidence="2" type="ORF">R3W88_018832</name>
</gene>
<accession>A0AAV9KKK0</accession>
<reference evidence="2 3" key="1">
    <citation type="submission" date="2023-10" db="EMBL/GenBank/DDBJ databases">
        <title>Genome-Wide Identification Analysis in wild type Solanum Pinnatisectum Reveals Some Genes Defensing Phytophthora Infestans.</title>
        <authorList>
            <person name="Sun C."/>
        </authorList>
    </citation>
    <scope>NUCLEOTIDE SEQUENCE [LARGE SCALE GENOMIC DNA]</scope>
    <source>
        <strain evidence="2">LQN</strain>
        <tissue evidence="2">Leaf</tissue>
    </source>
</reference>
<sequence length="99" mass="11406">MVLRFSIDRIMTDILIGFCGVQIMDMSRERESLEKKNQISNFDFEDEEEHVFQPSINVRNAKKLMSLNTSKVEMKPSVIESESSSVELSVEPPRPTKNL</sequence>
<keyword evidence="3" id="KW-1185">Reference proteome</keyword>
<evidence type="ECO:0000256" key="1">
    <source>
        <dbReference type="SAM" id="MobiDB-lite"/>
    </source>
</evidence>
<comment type="caution">
    <text evidence="2">The sequence shown here is derived from an EMBL/GenBank/DDBJ whole genome shotgun (WGS) entry which is preliminary data.</text>
</comment>
<protein>
    <submittedName>
        <fullName evidence="2">Uncharacterized protein</fullName>
    </submittedName>
</protein>
<dbReference type="EMBL" id="JAWPEI010000010">
    <property type="protein sequence ID" value="KAK4712925.1"/>
    <property type="molecule type" value="Genomic_DNA"/>
</dbReference>
<feature type="compositionally biased region" description="Low complexity" evidence="1">
    <location>
        <begin position="76"/>
        <end position="91"/>
    </location>
</feature>
<dbReference type="AlphaFoldDB" id="A0AAV9KKK0"/>
<name>A0AAV9KKK0_9SOLN</name>
<proteinExistence type="predicted"/>
<dbReference type="Proteomes" id="UP001311915">
    <property type="component" value="Unassembled WGS sequence"/>
</dbReference>
<organism evidence="2 3">
    <name type="scientific">Solanum pinnatisectum</name>
    <name type="common">tansyleaf nightshade</name>
    <dbReference type="NCBI Taxonomy" id="50273"/>
    <lineage>
        <taxon>Eukaryota</taxon>
        <taxon>Viridiplantae</taxon>
        <taxon>Streptophyta</taxon>
        <taxon>Embryophyta</taxon>
        <taxon>Tracheophyta</taxon>
        <taxon>Spermatophyta</taxon>
        <taxon>Magnoliopsida</taxon>
        <taxon>eudicotyledons</taxon>
        <taxon>Gunneridae</taxon>
        <taxon>Pentapetalae</taxon>
        <taxon>asterids</taxon>
        <taxon>lamiids</taxon>
        <taxon>Solanales</taxon>
        <taxon>Solanaceae</taxon>
        <taxon>Solanoideae</taxon>
        <taxon>Solaneae</taxon>
        <taxon>Solanum</taxon>
    </lineage>
</organism>
<evidence type="ECO:0000313" key="3">
    <source>
        <dbReference type="Proteomes" id="UP001311915"/>
    </source>
</evidence>